<reference evidence="3 4" key="1">
    <citation type="journal article" date="2013" name="Int. J. Syst. Evol. Microbiol.">
        <title>Ilumatobacter nonamiense sp. nov. and Ilumatobacter coccineum sp. nov., isolated from seashore sand.</title>
        <authorList>
            <person name="Matsumoto A."/>
            <person name="Kasai H."/>
            <person name="Matsuo Y."/>
            <person name="Shizuri Y."/>
            <person name="Ichikawa N."/>
            <person name="Fujita N."/>
            <person name="Omura S."/>
            <person name="Takahashi Y."/>
        </authorList>
    </citation>
    <scope>NUCLEOTIDE SEQUENCE [LARGE SCALE GENOMIC DNA]</scope>
    <source>
        <strain evidence="4">NBRC 103263 / KCTC 29153 / YM16-304</strain>
    </source>
</reference>
<keyword evidence="4" id="KW-1185">Reference proteome</keyword>
<dbReference type="PANTHER" id="PTHR11365">
    <property type="entry name" value="5-OXOPROLINASE RELATED"/>
    <property type="match status" value="1"/>
</dbReference>
<sequence>MTIDLDLDRSPTSDTDDIDNASAQRRTLQYQVMWNRLVSVVEEQALTLVRTAFSTSVREAGDLSAGVFDPQGRMIAQAVTGTPGHVNTMADAVPHFIADIGPDRIFPGDVYITNDPWKGTGHLHDITVTTPVFRTIDGAERLIGFFASTAHVVDIGGRGYGPDASEVYEEGIRIPIMKWVERGELNHDLVQMVRWNVREADQVIGDIHGLGASNETGRRRLLDMLDEFELDDLESIADFVFESTSGATIDAIESVANGVYTNEMVVDGYGEPVTLAVTLTVSDDGMHADFTGTSPVCPLGINVPLGYAHAYFTYGMLVAIGSELPNNYASLSRFTVSAPDNVILNAKHPHPVSVRHVLGHFVTDLCLGAIAPALPDRVPAEGAGALWNFQASARSADPDHQRPPVELLMFNSGGTGARPALDGLTATAFPSGVRTMSVEATEQVGPIIVWRKEIRPDSGGVGERRGGLGQVIELGPTDGYQFDFSAMFDRIDHPARGRNGGGDGAPGKVYLSDGTPFEGKGKQVVPAGARLVLELPGGGGFGDPADRDPAAVANDLLQGYVTSPETVGPDGTSA</sequence>
<feature type="compositionally biased region" description="Basic and acidic residues" evidence="1">
    <location>
        <begin position="1"/>
        <end position="11"/>
    </location>
</feature>
<dbReference type="Pfam" id="PF02538">
    <property type="entry name" value="Hydantoinase_B"/>
    <property type="match status" value="1"/>
</dbReference>
<evidence type="ECO:0000313" key="4">
    <source>
        <dbReference type="Proteomes" id="UP000011863"/>
    </source>
</evidence>
<dbReference type="Proteomes" id="UP000011863">
    <property type="component" value="Chromosome"/>
</dbReference>
<evidence type="ECO:0000256" key="1">
    <source>
        <dbReference type="SAM" id="MobiDB-lite"/>
    </source>
</evidence>
<organism evidence="3 4">
    <name type="scientific">Ilumatobacter coccineus (strain NBRC 103263 / KCTC 29153 / YM16-304)</name>
    <dbReference type="NCBI Taxonomy" id="1313172"/>
    <lineage>
        <taxon>Bacteria</taxon>
        <taxon>Bacillati</taxon>
        <taxon>Actinomycetota</taxon>
        <taxon>Acidimicrobiia</taxon>
        <taxon>Acidimicrobiales</taxon>
        <taxon>Ilumatobacteraceae</taxon>
        <taxon>Ilumatobacter</taxon>
    </lineage>
</organism>
<gene>
    <name evidence="3" type="primary">hyuB</name>
    <name evidence="3" type="ORF">YM304_20040</name>
</gene>
<accession>A0A6C7ECG0</accession>
<feature type="domain" description="Hydantoinase B/oxoprolinase" evidence="2">
    <location>
        <begin position="28"/>
        <end position="544"/>
    </location>
</feature>
<dbReference type="EMBL" id="AP012057">
    <property type="protein sequence ID" value="BAN02318.1"/>
    <property type="molecule type" value="Genomic_DNA"/>
</dbReference>
<dbReference type="InterPro" id="IPR045079">
    <property type="entry name" value="Oxoprolinase-like"/>
</dbReference>
<evidence type="ECO:0000259" key="2">
    <source>
        <dbReference type="Pfam" id="PF02538"/>
    </source>
</evidence>
<protein>
    <submittedName>
        <fullName evidence="3">Putative hydantoinase B</fullName>
    </submittedName>
</protein>
<dbReference type="RefSeq" id="WP_015441565.1">
    <property type="nucleotide sequence ID" value="NC_020520.1"/>
</dbReference>
<dbReference type="GO" id="GO:0017168">
    <property type="term" value="F:5-oxoprolinase (ATP-hydrolyzing) activity"/>
    <property type="evidence" value="ECO:0007669"/>
    <property type="project" value="TreeGrafter"/>
</dbReference>
<proteinExistence type="predicted"/>
<dbReference type="InterPro" id="IPR003692">
    <property type="entry name" value="Hydantoinase_B"/>
</dbReference>
<dbReference type="GO" id="GO:0006749">
    <property type="term" value="P:glutathione metabolic process"/>
    <property type="evidence" value="ECO:0007669"/>
    <property type="project" value="TreeGrafter"/>
</dbReference>
<feature type="region of interest" description="Disordered" evidence="1">
    <location>
        <begin position="1"/>
        <end position="20"/>
    </location>
</feature>
<feature type="region of interest" description="Disordered" evidence="1">
    <location>
        <begin position="495"/>
        <end position="514"/>
    </location>
</feature>
<evidence type="ECO:0000313" key="3">
    <source>
        <dbReference type="EMBL" id="BAN02318.1"/>
    </source>
</evidence>
<dbReference type="OrthoDB" id="102473at2"/>
<dbReference type="GO" id="GO:0005829">
    <property type="term" value="C:cytosol"/>
    <property type="evidence" value="ECO:0007669"/>
    <property type="project" value="TreeGrafter"/>
</dbReference>
<dbReference type="PANTHER" id="PTHR11365:SF23">
    <property type="entry name" value="HYPOTHETICAL 5-OXOPROLINASE (EUROFUNG)-RELATED"/>
    <property type="match status" value="1"/>
</dbReference>
<dbReference type="KEGG" id="aym:YM304_20040"/>
<name>A0A6C7ECG0_ILUCY</name>
<dbReference type="AlphaFoldDB" id="A0A6C7ECG0"/>